<dbReference type="PROSITE" id="PS50821">
    <property type="entry name" value="PAZ"/>
    <property type="match status" value="1"/>
</dbReference>
<dbReference type="InterPro" id="IPR036397">
    <property type="entry name" value="RNaseH_sf"/>
</dbReference>
<comment type="similarity">
    <text evidence="1">Belongs to the argonaute family.</text>
</comment>
<feature type="compositionally biased region" description="Pro residues" evidence="2">
    <location>
        <begin position="41"/>
        <end position="51"/>
    </location>
</feature>
<dbReference type="Proteomes" id="UP000440578">
    <property type="component" value="Unassembled WGS sequence"/>
</dbReference>
<dbReference type="InterPro" id="IPR032474">
    <property type="entry name" value="Argonaute_N"/>
</dbReference>
<dbReference type="InterPro" id="IPR032473">
    <property type="entry name" value="Argonaute_Mid_dom"/>
</dbReference>
<dbReference type="SMART" id="SM01163">
    <property type="entry name" value="DUF1785"/>
    <property type="match status" value="1"/>
</dbReference>
<gene>
    <name evidence="5" type="primary">ago2_1</name>
    <name evidence="5" type="ORF">FJT64_013722</name>
</gene>
<dbReference type="PANTHER" id="PTHR22891">
    <property type="entry name" value="EUKARYOTIC TRANSLATION INITIATION FACTOR 2C"/>
    <property type="match status" value="1"/>
</dbReference>
<dbReference type="Pfam" id="PF16487">
    <property type="entry name" value="ArgoMid"/>
    <property type="match status" value="1"/>
</dbReference>
<dbReference type="InterPro" id="IPR036085">
    <property type="entry name" value="PAZ_dom_sf"/>
</dbReference>
<dbReference type="CDD" id="cd02846">
    <property type="entry name" value="PAZ_argonaute_like"/>
    <property type="match status" value="1"/>
</dbReference>
<keyword evidence="6" id="KW-1185">Reference proteome</keyword>
<dbReference type="InterPro" id="IPR003100">
    <property type="entry name" value="PAZ_dom"/>
</dbReference>
<comment type="caution">
    <text evidence="5">The sequence shown here is derived from an EMBL/GenBank/DDBJ whole genome shotgun (WGS) entry which is preliminary data.</text>
</comment>
<feature type="region of interest" description="Disordered" evidence="2">
    <location>
        <begin position="1"/>
        <end position="221"/>
    </location>
</feature>
<feature type="region of interest" description="Disordered" evidence="2">
    <location>
        <begin position="1032"/>
        <end position="1055"/>
    </location>
</feature>
<dbReference type="InterPro" id="IPR045246">
    <property type="entry name" value="Piwi_ago-like"/>
</dbReference>
<evidence type="ECO:0000313" key="5">
    <source>
        <dbReference type="EMBL" id="KAF0287886.1"/>
    </source>
</evidence>
<dbReference type="AlphaFoldDB" id="A0A6A4UZD0"/>
<dbReference type="Pfam" id="PF02170">
    <property type="entry name" value="PAZ"/>
    <property type="match status" value="1"/>
</dbReference>
<dbReference type="PROSITE" id="PS50822">
    <property type="entry name" value="PIWI"/>
    <property type="match status" value="1"/>
</dbReference>
<feature type="compositionally biased region" description="Pro residues" evidence="2">
    <location>
        <begin position="61"/>
        <end position="71"/>
    </location>
</feature>
<dbReference type="InterPro" id="IPR003165">
    <property type="entry name" value="Piwi"/>
</dbReference>
<evidence type="ECO:0000256" key="2">
    <source>
        <dbReference type="SAM" id="MobiDB-lite"/>
    </source>
</evidence>
<feature type="domain" description="Piwi" evidence="4">
    <location>
        <begin position="713"/>
        <end position="996"/>
    </location>
</feature>
<accession>A0A6A4UZD0</accession>
<organism evidence="5 6">
    <name type="scientific">Amphibalanus amphitrite</name>
    <name type="common">Striped barnacle</name>
    <name type="synonym">Balanus amphitrite</name>
    <dbReference type="NCBI Taxonomy" id="1232801"/>
    <lineage>
        <taxon>Eukaryota</taxon>
        <taxon>Metazoa</taxon>
        <taxon>Ecdysozoa</taxon>
        <taxon>Arthropoda</taxon>
        <taxon>Crustacea</taxon>
        <taxon>Multicrustacea</taxon>
        <taxon>Cirripedia</taxon>
        <taxon>Thoracica</taxon>
        <taxon>Thoracicalcarea</taxon>
        <taxon>Balanomorpha</taxon>
        <taxon>Balanoidea</taxon>
        <taxon>Balanidae</taxon>
        <taxon>Amphibalaninae</taxon>
        <taxon>Amphibalanus</taxon>
    </lineage>
</organism>
<dbReference type="Pfam" id="PF08699">
    <property type="entry name" value="ArgoL1"/>
    <property type="match status" value="1"/>
</dbReference>
<dbReference type="CDD" id="cd04657">
    <property type="entry name" value="Piwi_ago-like"/>
    <property type="match status" value="1"/>
</dbReference>
<reference evidence="5 6" key="1">
    <citation type="submission" date="2019-07" db="EMBL/GenBank/DDBJ databases">
        <title>Draft genome assembly of a fouling barnacle, Amphibalanus amphitrite (Darwin, 1854): The first reference genome for Thecostraca.</title>
        <authorList>
            <person name="Kim W."/>
        </authorList>
    </citation>
    <scope>NUCLEOTIDE SEQUENCE [LARGE SCALE GENOMIC DNA]</scope>
    <source>
        <strain evidence="5">SNU_AA5</strain>
        <tissue evidence="5">Soma without cirri and trophi</tissue>
    </source>
</reference>
<feature type="domain" description="PAZ" evidence="3">
    <location>
        <begin position="417"/>
        <end position="547"/>
    </location>
</feature>
<dbReference type="SUPFAM" id="SSF53098">
    <property type="entry name" value="Ribonuclease H-like"/>
    <property type="match status" value="1"/>
</dbReference>
<dbReference type="GO" id="GO:0034587">
    <property type="term" value="P:piRNA processing"/>
    <property type="evidence" value="ECO:0007669"/>
    <property type="project" value="UniProtKB-ARBA"/>
</dbReference>
<dbReference type="Gene3D" id="3.40.50.2300">
    <property type="match status" value="1"/>
</dbReference>
<feature type="compositionally biased region" description="Basic residues" evidence="2">
    <location>
        <begin position="1"/>
        <end position="10"/>
    </location>
</feature>
<dbReference type="EMBL" id="VIIS01002159">
    <property type="protein sequence ID" value="KAF0287886.1"/>
    <property type="molecule type" value="Genomic_DNA"/>
</dbReference>
<dbReference type="SMART" id="SM00950">
    <property type="entry name" value="Piwi"/>
    <property type="match status" value="1"/>
</dbReference>
<name>A0A6A4UZD0_AMPAM</name>
<dbReference type="Gene3D" id="2.170.260.10">
    <property type="entry name" value="paz domain"/>
    <property type="match status" value="1"/>
</dbReference>
<protein>
    <submittedName>
        <fullName evidence="5">Protein argonaute-2</fullName>
    </submittedName>
</protein>
<dbReference type="Pfam" id="PF16486">
    <property type="entry name" value="ArgoN"/>
    <property type="match status" value="1"/>
</dbReference>
<dbReference type="InterPro" id="IPR014811">
    <property type="entry name" value="ArgoL1"/>
</dbReference>
<feature type="compositionally biased region" description="Pro residues" evidence="2">
    <location>
        <begin position="157"/>
        <end position="171"/>
    </location>
</feature>
<dbReference type="Pfam" id="PF02171">
    <property type="entry name" value="Piwi"/>
    <property type="match status" value="1"/>
</dbReference>
<proteinExistence type="inferred from homology"/>
<feature type="compositionally biased region" description="Basic and acidic residues" evidence="2">
    <location>
        <begin position="136"/>
        <end position="147"/>
    </location>
</feature>
<sequence length="1055" mass="115449">MGRKKPRKKPTAAATAAAQAATTAAGDGATGGDSPAASEPTPAPAPAPTSAPAPAAAPAAAPAPAPAPAVTPAPAAAPAATLAPAAAPAPKSSSTPSSSGTSTPASTPRPTPAPTPTPTAPPGLTVGAGRGRGRGRGADPRGARAQDSRPQAAQQPQSPPPPQLKSPPPQQGGPAGDVTRQMAAMSVAETKKAAESVFQPAPSEKSICKLQPPKSKGPGRMGRPIKLFTNHFNLSIKCREVYHYDVEFEKRMPKTVKRRIFDKAMKENAQFGKYFPVFDGEKNMYTARQLPLKGKQVEMTVSFQEAGDLARDYKLTVKAADPCQVDIEPLMQYLVGGSSNNTPQAAVLALDIVLRHLPSLRFTPVGRSFFPDQGGRTIDIGGGCELWIGYFSTIRYGWKQTRVNIDVANKAFHKPMHVMDKMYEIIGDRFNPARGLDQMQFQEVNKQLANLKVEYTRGNQGKRSYRINKMVRDTPRTHKFDHNGRTVSGFLEAVTPTGGRPLLQMTVEQFFSKEYGVQLQYPNLPCLWVGSKNKKIYIPAEVCTVVKGQVNNHKLNPDQVSAMIKTTAAPADVRLNRIREFVRQADFNRDPHNREFGLQVADTPTEVTGRILPAPTLLYNNQGKVQPRDGVWDLRGSRFLDPHHLERWVVLDYARTYNDKLQNFLRGLADSGRQVGMNIAQPVGVVQKDGRFPERVDAVRDLSEIKKQYNSPQLVLVILPAKNKLGDRQTATNICQKINAKMGGSNNGLHESTRPPMLRVPTIVFGADVTHPAPDQKNKPSIAAVVASMDASFHARYGHRVLVQYPQEGQGAQELIADLGTAVKELLIEFYKMNNRVKPQQIVFFRDGVSEGQFLQVIQYELEQIKEACRKLEANYQPKITLLVVQKRHHTRLFAQDLREAKGRSKNVPPGTVVDSVIAHPTELDYFLVSHQGIQGTSRPTHYHILHDDSNFTADELEILTYYMCHLFSRCTRSVSNPAPSYYAHLAAFRARAHHDNFLAVNNIAEDRRPSLADAQRACTPQDGAHVLRVEAPGCGHGRPQAGRSSHSRPAAPVG</sequence>
<feature type="compositionally biased region" description="Low complexity" evidence="2">
    <location>
        <begin position="11"/>
        <end position="40"/>
    </location>
</feature>
<dbReference type="GO" id="GO:0003723">
    <property type="term" value="F:RNA binding"/>
    <property type="evidence" value="ECO:0007669"/>
    <property type="project" value="InterPro"/>
</dbReference>
<dbReference type="InterPro" id="IPR032472">
    <property type="entry name" value="ArgoL2"/>
</dbReference>
<dbReference type="OrthoDB" id="10252740at2759"/>
<evidence type="ECO:0000259" key="3">
    <source>
        <dbReference type="PROSITE" id="PS50821"/>
    </source>
</evidence>
<dbReference type="Pfam" id="PF16488">
    <property type="entry name" value="ArgoL2"/>
    <property type="match status" value="1"/>
</dbReference>
<dbReference type="InterPro" id="IPR012337">
    <property type="entry name" value="RNaseH-like_sf"/>
</dbReference>
<dbReference type="SUPFAM" id="SSF101690">
    <property type="entry name" value="PAZ domain"/>
    <property type="match status" value="1"/>
</dbReference>
<evidence type="ECO:0000259" key="4">
    <source>
        <dbReference type="PROSITE" id="PS50822"/>
    </source>
</evidence>
<dbReference type="SMART" id="SM00949">
    <property type="entry name" value="PAZ"/>
    <property type="match status" value="1"/>
</dbReference>
<dbReference type="Gene3D" id="3.30.420.10">
    <property type="entry name" value="Ribonuclease H-like superfamily/Ribonuclease H"/>
    <property type="match status" value="1"/>
</dbReference>
<feature type="compositionally biased region" description="Low complexity" evidence="2">
    <location>
        <begin position="72"/>
        <end position="106"/>
    </location>
</feature>
<evidence type="ECO:0000256" key="1">
    <source>
        <dbReference type="RuleBase" id="RU361178"/>
    </source>
</evidence>
<feature type="compositionally biased region" description="Pro residues" evidence="2">
    <location>
        <begin position="107"/>
        <end position="121"/>
    </location>
</feature>
<evidence type="ECO:0000313" key="6">
    <source>
        <dbReference type="Proteomes" id="UP000440578"/>
    </source>
</evidence>